<accession>A0A930UJ49</accession>
<keyword evidence="2" id="KW-1185">Reference proteome</keyword>
<proteinExistence type="predicted"/>
<gene>
    <name evidence="1" type="ORF">ISN26_08135</name>
</gene>
<sequence length="50" mass="5551">MTDKRKPKTVKRVDRGESIEMVARSLDVTAANTGRWREKAGNGSGGFEKE</sequence>
<reference evidence="1" key="1">
    <citation type="submission" date="2020-10" db="EMBL/GenBank/DDBJ databases">
        <title>An improved Amphimedon queenslandica hologenome assembly reveals how three proteobacterial symbionts can extend the metabolic phenotypic of their marine sponge host.</title>
        <authorList>
            <person name="Degnan B."/>
            <person name="Degnan S."/>
            <person name="Xiang X."/>
        </authorList>
    </citation>
    <scope>NUCLEOTIDE SEQUENCE</scope>
    <source>
        <strain evidence="1">AqS2</strain>
    </source>
</reference>
<evidence type="ECO:0000313" key="2">
    <source>
        <dbReference type="Proteomes" id="UP000604381"/>
    </source>
</evidence>
<comment type="caution">
    <text evidence="1">The sequence shown here is derived from an EMBL/GenBank/DDBJ whole genome shotgun (WGS) entry which is preliminary data.</text>
</comment>
<evidence type="ECO:0000313" key="1">
    <source>
        <dbReference type="EMBL" id="MBF2736011.1"/>
    </source>
</evidence>
<dbReference type="Proteomes" id="UP000604381">
    <property type="component" value="Unassembled WGS sequence"/>
</dbReference>
<organism evidence="1 2">
    <name type="scientific">Candidatus Amphirhobacter heronislandensis</name>
    <dbReference type="NCBI Taxonomy" id="1732024"/>
    <lineage>
        <taxon>Bacteria</taxon>
        <taxon>Pseudomonadati</taxon>
        <taxon>Pseudomonadota</taxon>
        <taxon>Gammaproteobacteria</taxon>
        <taxon>Candidatus Tethybacterales</taxon>
        <taxon>Candidatus Tethybacteraceae</taxon>
        <taxon>Candidatus Amphirhobacter</taxon>
    </lineage>
</organism>
<protein>
    <submittedName>
        <fullName evidence="1">Transposase</fullName>
    </submittedName>
</protein>
<dbReference type="GO" id="GO:0003677">
    <property type="term" value="F:DNA binding"/>
    <property type="evidence" value="ECO:0007669"/>
    <property type="project" value="InterPro"/>
</dbReference>
<dbReference type="GO" id="GO:0006313">
    <property type="term" value="P:DNA transposition"/>
    <property type="evidence" value="ECO:0007669"/>
    <property type="project" value="InterPro"/>
</dbReference>
<dbReference type="EMBL" id="JADHEI010000063">
    <property type="protein sequence ID" value="MBF2736011.1"/>
    <property type="molecule type" value="Genomic_DNA"/>
</dbReference>
<dbReference type="AlphaFoldDB" id="A0A930UJ49"/>
<name>A0A930UJ49_9GAMM</name>
<dbReference type="GO" id="GO:0004803">
    <property type="term" value="F:transposase activity"/>
    <property type="evidence" value="ECO:0007669"/>
    <property type="project" value="InterPro"/>
</dbReference>